<reference evidence="1" key="1">
    <citation type="journal article" date="2015" name="Antimicrob. Agents Chemother.">
        <title>Characterization of Tn3000, a new transposon possibly related with blaNDM-1 dissemination among Enterobacteriaceae in Brazil, Nepal, Morocco and India.</title>
        <authorList>
            <person name="Campos J.C."/>
            <person name="Sampaio J.L.M."/>
        </authorList>
    </citation>
    <scope>NUCLEOTIDE SEQUENCE</scope>
    <source>
        <strain evidence="1">E0083033-1</strain>
        <plasmid evidence="1">pEh1A</plasmid>
    </source>
</reference>
<gene>
    <name evidence="1" type="ORF">AA409_0091</name>
</gene>
<protein>
    <submittedName>
        <fullName evidence="1">Uncharacterized protein</fullName>
    </submittedName>
</protein>
<geneLocation type="plasmid" evidence="1">
    <name>pEh1A</name>
</geneLocation>
<keyword evidence="1" id="KW-0614">Plasmid</keyword>
<name>A0A0N7EIN4_9ENTR</name>
<dbReference type="AlphaFoldDB" id="A0A0N7EIN4"/>
<sequence length="75" mass="8017">MFTDIRTPEELAAAIQAALETAARYGGRETAHHKAWVIDQMCRALAGDGYAEYVAGVCAGEDGPDTYAWDEGIAP</sequence>
<accession>A0A0N7EIN4</accession>
<organism evidence="1">
    <name type="scientific">Enterobacter hormaechei</name>
    <dbReference type="NCBI Taxonomy" id="158836"/>
    <lineage>
        <taxon>Bacteria</taxon>
        <taxon>Pseudomonadati</taxon>
        <taxon>Pseudomonadota</taxon>
        <taxon>Gammaproteobacteria</taxon>
        <taxon>Enterobacterales</taxon>
        <taxon>Enterobacteriaceae</taxon>
        <taxon>Enterobacter</taxon>
        <taxon>Enterobacter cloacae complex</taxon>
    </lineage>
</organism>
<dbReference type="EMBL" id="KR822246">
    <property type="protein sequence ID" value="ALF35405.1"/>
    <property type="molecule type" value="Genomic_DNA"/>
</dbReference>
<evidence type="ECO:0000313" key="1">
    <source>
        <dbReference type="EMBL" id="ALF35405.1"/>
    </source>
</evidence>
<proteinExistence type="predicted"/>
<dbReference type="RefSeq" id="WP_016162072.1">
    <property type="nucleotide sequence ID" value="NZ_CP117752.1"/>
</dbReference>